<dbReference type="SUPFAM" id="SSF55729">
    <property type="entry name" value="Acyl-CoA N-acyltransferases (Nat)"/>
    <property type="match status" value="1"/>
</dbReference>
<protein>
    <recommendedName>
        <fullName evidence="1">N-acetyltransferase domain-containing protein</fullName>
    </recommendedName>
</protein>
<name>A0A2A2H6P9_METBR</name>
<evidence type="ECO:0000259" key="1">
    <source>
        <dbReference type="PROSITE" id="PS51186"/>
    </source>
</evidence>
<dbReference type="GO" id="GO:0016747">
    <property type="term" value="F:acyltransferase activity, transferring groups other than amino-acyl groups"/>
    <property type="evidence" value="ECO:0007669"/>
    <property type="project" value="InterPro"/>
</dbReference>
<dbReference type="InterPro" id="IPR000182">
    <property type="entry name" value="GNAT_dom"/>
</dbReference>
<gene>
    <name evidence="2" type="ORF">ASJ80_12170</name>
</gene>
<dbReference type="Pfam" id="PF00583">
    <property type="entry name" value="Acetyltransf_1"/>
    <property type="match status" value="1"/>
</dbReference>
<dbReference type="CDD" id="cd04301">
    <property type="entry name" value="NAT_SF"/>
    <property type="match status" value="1"/>
</dbReference>
<dbReference type="EMBL" id="LMVM01000012">
    <property type="protein sequence ID" value="PAV05048.1"/>
    <property type="molecule type" value="Genomic_DNA"/>
</dbReference>
<keyword evidence="3" id="KW-1185">Reference proteome</keyword>
<dbReference type="Proteomes" id="UP000217784">
    <property type="component" value="Unassembled WGS sequence"/>
</dbReference>
<dbReference type="RefSeq" id="WP_069584219.1">
    <property type="nucleotide sequence ID" value="NZ_LMVM01000012.1"/>
</dbReference>
<dbReference type="Gene3D" id="3.40.630.30">
    <property type="match status" value="1"/>
</dbReference>
<evidence type="ECO:0000313" key="2">
    <source>
        <dbReference type="EMBL" id="PAV05048.1"/>
    </source>
</evidence>
<sequence>MDTDQEISNLIEYNTAKFFLNLGRLNCDEVCDTSEIKYIFTRNWFNRIFMINFNESNVSTSIEQIVSRIKKLDISASWYITPQSRPANLQNLLKDHSFAHKDDWSAMAIDLENIPESFNFPEGMEIKEVLNLGELKTWTDILVKSFEFPEIVQSYKKYFINARLKSHNSHYYLGFLNGNPIATGVLFKGDGAAGLFYIGTVPEARRQGIAKAMVYYLLSTAKKKGCSISVLQASKMGYPVYKKIGFKKYYTTKIYRR</sequence>
<organism evidence="2 3">
    <name type="scientific">Methanobacterium bryantii</name>
    <dbReference type="NCBI Taxonomy" id="2161"/>
    <lineage>
        <taxon>Archaea</taxon>
        <taxon>Methanobacteriati</taxon>
        <taxon>Methanobacteriota</taxon>
        <taxon>Methanomada group</taxon>
        <taxon>Methanobacteria</taxon>
        <taxon>Methanobacteriales</taxon>
        <taxon>Methanobacteriaceae</taxon>
        <taxon>Methanobacterium</taxon>
    </lineage>
</organism>
<proteinExistence type="predicted"/>
<dbReference type="InterPro" id="IPR016181">
    <property type="entry name" value="Acyl_CoA_acyltransferase"/>
</dbReference>
<dbReference type="AlphaFoldDB" id="A0A2A2H6P9"/>
<dbReference type="OrthoDB" id="359568at2157"/>
<feature type="domain" description="N-acetyltransferase" evidence="1">
    <location>
        <begin position="124"/>
        <end position="257"/>
    </location>
</feature>
<comment type="caution">
    <text evidence="2">The sequence shown here is derived from an EMBL/GenBank/DDBJ whole genome shotgun (WGS) entry which is preliminary data.</text>
</comment>
<reference evidence="2 3" key="1">
    <citation type="journal article" date="2017" name="BMC Genomics">
        <title>Genomic analysis of methanogenic archaea reveals a shift towards energy conservation.</title>
        <authorList>
            <person name="Gilmore S.P."/>
            <person name="Henske J.K."/>
            <person name="Sexton J.A."/>
            <person name="Solomon K.V."/>
            <person name="Seppala S."/>
            <person name="Yoo J.I."/>
            <person name="Huyett L.M."/>
            <person name="Pressman A."/>
            <person name="Cogan J.Z."/>
            <person name="Kivenson V."/>
            <person name="Peng X."/>
            <person name="Tan Y."/>
            <person name="Valentine D.L."/>
            <person name="O'Malley M.A."/>
        </authorList>
    </citation>
    <scope>NUCLEOTIDE SEQUENCE [LARGE SCALE GENOMIC DNA]</scope>
    <source>
        <strain evidence="2 3">M.o.H.</strain>
    </source>
</reference>
<accession>A0A2A2H6P9</accession>
<evidence type="ECO:0000313" key="3">
    <source>
        <dbReference type="Proteomes" id="UP000217784"/>
    </source>
</evidence>
<dbReference type="PROSITE" id="PS51186">
    <property type="entry name" value="GNAT"/>
    <property type="match status" value="1"/>
</dbReference>